<dbReference type="AlphaFoldDB" id="A0A6A6DPW2"/>
<proteinExistence type="predicted"/>
<protein>
    <recommendedName>
        <fullName evidence="5">Chromo domain-containing protein</fullName>
    </recommendedName>
</protein>
<dbReference type="InterPro" id="IPR023780">
    <property type="entry name" value="Chromo_domain"/>
</dbReference>
<evidence type="ECO:0000313" key="7">
    <source>
        <dbReference type="Proteomes" id="UP000800200"/>
    </source>
</evidence>
<reference evidence="6" key="1">
    <citation type="journal article" date="2020" name="Stud. Mycol.">
        <title>101 Dothideomycetes genomes: a test case for predicting lifestyles and emergence of pathogens.</title>
        <authorList>
            <person name="Haridas S."/>
            <person name="Albert R."/>
            <person name="Binder M."/>
            <person name="Bloem J."/>
            <person name="Labutti K."/>
            <person name="Salamov A."/>
            <person name="Andreopoulos B."/>
            <person name="Baker S."/>
            <person name="Barry K."/>
            <person name="Bills G."/>
            <person name="Bluhm B."/>
            <person name="Cannon C."/>
            <person name="Castanera R."/>
            <person name="Culley D."/>
            <person name="Daum C."/>
            <person name="Ezra D."/>
            <person name="Gonzalez J."/>
            <person name="Henrissat B."/>
            <person name="Kuo A."/>
            <person name="Liang C."/>
            <person name="Lipzen A."/>
            <person name="Lutzoni F."/>
            <person name="Magnuson J."/>
            <person name="Mondo S."/>
            <person name="Nolan M."/>
            <person name="Ohm R."/>
            <person name="Pangilinan J."/>
            <person name="Park H.-J."/>
            <person name="Ramirez L."/>
            <person name="Alfaro M."/>
            <person name="Sun H."/>
            <person name="Tritt A."/>
            <person name="Yoshinaga Y."/>
            <person name="Zwiers L.-H."/>
            <person name="Turgeon B."/>
            <person name="Goodwin S."/>
            <person name="Spatafora J."/>
            <person name="Crous P."/>
            <person name="Grigoriev I."/>
        </authorList>
    </citation>
    <scope>NUCLEOTIDE SEQUENCE</scope>
    <source>
        <strain evidence="6">CBS 207.26</strain>
    </source>
</reference>
<evidence type="ECO:0000256" key="2">
    <source>
        <dbReference type="ARBA" id="ARBA00011353"/>
    </source>
</evidence>
<gene>
    <name evidence="6" type="ORF">K469DRAFT_713903</name>
</gene>
<dbReference type="InterPro" id="IPR051219">
    <property type="entry name" value="Heterochromatin_chromo-domain"/>
</dbReference>
<dbReference type="PROSITE" id="PS50013">
    <property type="entry name" value="CHROMO_2"/>
    <property type="match status" value="1"/>
</dbReference>
<comment type="subunit">
    <text evidence="2">Component of the NuA4 histone acetyltransferase complex.</text>
</comment>
<comment type="subcellular location">
    <subcellularLocation>
        <location evidence="1">Nucleus</location>
    </subcellularLocation>
</comment>
<dbReference type="InterPro" id="IPR016197">
    <property type="entry name" value="Chromo-like_dom_sf"/>
</dbReference>
<name>A0A6A6DPW2_9PEZI</name>
<accession>A0A6A6DPW2</accession>
<feature type="compositionally biased region" description="Acidic residues" evidence="4">
    <location>
        <begin position="151"/>
        <end position="162"/>
    </location>
</feature>
<dbReference type="SMART" id="SM00298">
    <property type="entry name" value="CHROMO"/>
    <property type="match status" value="1"/>
</dbReference>
<dbReference type="Pfam" id="PF00385">
    <property type="entry name" value="Chromo"/>
    <property type="match status" value="1"/>
</dbReference>
<dbReference type="InterPro" id="IPR023779">
    <property type="entry name" value="Chromodomain_CS"/>
</dbReference>
<keyword evidence="7" id="KW-1185">Reference proteome</keyword>
<dbReference type="SUPFAM" id="SSF54160">
    <property type="entry name" value="Chromo domain-like"/>
    <property type="match status" value="2"/>
</dbReference>
<dbReference type="InterPro" id="IPR000953">
    <property type="entry name" value="Chromo/chromo_shadow_dom"/>
</dbReference>
<dbReference type="GO" id="GO:0005634">
    <property type="term" value="C:nucleus"/>
    <property type="evidence" value="ECO:0007669"/>
    <property type="project" value="UniProtKB-SubCell"/>
</dbReference>
<dbReference type="Gene3D" id="2.40.50.40">
    <property type="match status" value="2"/>
</dbReference>
<dbReference type="GO" id="GO:0006338">
    <property type="term" value="P:chromatin remodeling"/>
    <property type="evidence" value="ECO:0007669"/>
    <property type="project" value="UniProtKB-ARBA"/>
</dbReference>
<evidence type="ECO:0000256" key="3">
    <source>
        <dbReference type="ARBA" id="ARBA00023242"/>
    </source>
</evidence>
<feature type="region of interest" description="Disordered" evidence="4">
    <location>
        <begin position="1"/>
        <end position="47"/>
    </location>
</feature>
<dbReference type="EMBL" id="ML994654">
    <property type="protein sequence ID" value="KAF2181045.1"/>
    <property type="molecule type" value="Genomic_DNA"/>
</dbReference>
<dbReference type="Proteomes" id="UP000800200">
    <property type="component" value="Unassembled WGS sequence"/>
</dbReference>
<dbReference type="CDD" id="cd00024">
    <property type="entry name" value="CD_CSD"/>
    <property type="match status" value="1"/>
</dbReference>
<dbReference type="PANTHER" id="PTHR22812">
    <property type="entry name" value="CHROMOBOX PROTEIN"/>
    <property type="match status" value="1"/>
</dbReference>
<keyword evidence="3" id="KW-0539">Nucleus</keyword>
<dbReference type="Pfam" id="PF01393">
    <property type="entry name" value="Chromo_shadow"/>
    <property type="match status" value="1"/>
</dbReference>
<dbReference type="OrthoDB" id="433924at2759"/>
<feature type="domain" description="Chromo" evidence="5">
    <location>
        <begin position="48"/>
        <end position="100"/>
    </location>
</feature>
<evidence type="ECO:0000313" key="6">
    <source>
        <dbReference type="EMBL" id="KAF2181045.1"/>
    </source>
</evidence>
<feature type="region of interest" description="Disordered" evidence="4">
    <location>
        <begin position="102"/>
        <end position="167"/>
    </location>
</feature>
<dbReference type="PROSITE" id="PS00598">
    <property type="entry name" value="CHROMO_1"/>
    <property type="match status" value="1"/>
</dbReference>
<sequence>MPPALSDEENGVSSGEEEIPYRGKAQVEDAEDAENEEGDEEEGDEEEYVVEKIMSHAFKDDGVCMYEVKWLGYEKKADRTWEPEDNLAGAADVLNEYFEKIGGQPQFGESKTKKRGRKKSGVESESATPVAPAKRAKKEKEWAPPPGSWENDVDYIDTVEESPDPKTGEKARFAYVVWYNQKKTQHPLSMVYHKCPQKMLAYYESHLVFTHTDQDEGLNGAQAEEADL</sequence>
<dbReference type="GO" id="GO:0000792">
    <property type="term" value="C:heterochromatin"/>
    <property type="evidence" value="ECO:0007669"/>
    <property type="project" value="UniProtKB-ARBA"/>
</dbReference>
<feature type="compositionally biased region" description="Acidic residues" evidence="4">
    <location>
        <begin position="28"/>
        <end position="47"/>
    </location>
</feature>
<evidence type="ECO:0000256" key="4">
    <source>
        <dbReference type="SAM" id="MobiDB-lite"/>
    </source>
</evidence>
<evidence type="ECO:0000259" key="5">
    <source>
        <dbReference type="PROSITE" id="PS50013"/>
    </source>
</evidence>
<organism evidence="6 7">
    <name type="scientific">Zopfia rhizophila CBS 207.26</name>
    <dbReference type="NCBI Taxonomy" id="1314779"/>
    <lineage>
        <taxon>Eukaryota</taxon>
        <taxon>Fungi</taxon>
        <taxon>Dikarya</taxon>
        <taxon>Ascomycota</taxon>
        <taxon>Pezizomycotina</taxon>
        <taxon>Dothideomycetes</taxon>
        <taxon>Dothideomycetes incertae sedis</taxon>
        <taxon>Zopfiaceae</taxon>
        <taxon>Zopfia</taxon>
    </lineage>
</organism>
<feature type="compositionally biased region" description="Acidic residues" evidence="4">
    <location>
        <begin position="1"/>
        <end position="18"/>
    </location>
</feature>
<dbReference type="InterPro" id="IPR008251">
    <property type="entry name" value="Chromo_shadow_dom"/>
</dbReference>
<evidence type="ECO:0000256" key="1">
    <source>
        <dbReference type="ARBA" id="ARBA00004123"/>
    </source>
</evidence>
<dbReference type="PRINTS" id="PR00504">
    <property type="entry name" value="CHROMODOMAIN"/>
</dbReference>
<dbReference type="InterPro" id="IPR017984">
    <property type="entry name" value="Chromo_dom_subgr"/>
</dbReference>